<feature type="domain" description="AMP-dependent synthetase/ligase" evidence="5">
    <location>
        <begin position="35"/>
        <end position="418"/>
    </location>
</feature>
<dbReference type="PANTHER" id="PTHR24096:SF149">
    <property type="entry name" value="AMP-BINDING DOMAIN-CONTAINING PROTEIN-RELATED"/>
    <property type="match status" value="1"/>
</dbReference>
<keyword evidence="8" id="KW-1185">Reference proteome</keyword>
<gene>
    <name evidence="7" type="primary">AUGUSTUS-3.0.2_03333</name>
    <name evidence="7" type="ORF">TcasGA2_TC003333</name>
</gene>
<evidence type="ECO:0000313" key="8">
    <source>
        <dbReference type="Proteomes" id="UP000007266"/>
    </source>
</evidence>
<evidence type="ECO:0000256" key="1">
    <source>
        <dbReference type="ARBA" id="ARBA00004275"/>
    </source>
</evidence>
<organism evidence="7 8">
    <name type="scientific">Tribolium castaneum</name>
    <name type="common">Red flour beetle</name>
    <dbReference type="NCBI Taxonomy" id="7070"/>
    <lineage>
        <taxon>Eukaryota</taxon>
        <taxon>Metazoa</taxon>
        <taxon>Ecdysozoa</taxon>
        <taxon>Arthropoda</taxon>
        <taxon>Hexapoda</taxon>
        <taxon>Insecta</taxon>
        <taxon>Pterygota</taxon>
        <taxon>Neoptera</taxon>
        <taxon>Endopterygota</taxon>
        <taxon>Coleoptera</taxon>
        <taxon>Polyphaga</taxon>
        <taxon>Cucujiformia</taxon>
        <taxon>Tenebrionidae</taxon>
        <taxon>Tenebrionidae incertae sedis</taxon>
        <taxon>Tribolium</taxon>
    </lineage>
</organism>
<evidence type="ECO:0000313" key="7">
    <source>
        <dbReference type="EMBL" id="EFA00474.2"/>
    </source>
</evidence>
<dbReference type="AlphaFoldDB" id="D6WF91"/>
<dbReference type="Pfam" id="PF00501">
    <property type="entry name" value="AMP-binding"/>
    <property type="match status" value="1"/>
</dbReference>
<dbReference type="OMA" id="PFHAVNM"/>
<dbReference type="GO" id="GO:0005777">
    <property type="term" value="C:peroxisome"/>
    <property type="evidence" value="ECO:0007669"/>
    <property type="project" value="UniProtKB-SubCell"/>
</dbReference>
<protein>
    <submittedName>
        <fullName evidence="7">Luciferin 4-monooxygenase-like Protein</fullName>
    </submittedName>
</protein>
<dbReference type="InterPro" id="IPR020845">
    <property type="entry name" value="AMP-binding_CS"/>
</dbReference>
<keyword evidence="3" id="KW-0436">Ligase</keyword>
<dbReference type="Gene3D" id="3.40.50.12780">
    <property type="entry name" value="N-terminal domain of ligase-like"/>
    <property type="match status" value="1"/>
</dbReference>
<dbReference type="InParanoid" id="D6WF91"/>
<dbReference type="InterPro" id="IPR000873">
    <property type="entry name" value="AMP-dep_synth/lig_dom"/>
</dbReference>
<dbReference type="Gene3D" id="3.30.300.30">
    <property type="match status" value="1"/>
</dbReference>
<dbReference type="EMBL" id="KQ971319">
    <property type="protein sequence ID" value="EFA00474.2"/>
    <property type="molecule type" value="Genomic_DNA"/>
</dbReference>
<dbReference type="InterPro" id="IPR025110">
    <property type="entry name" value="AMP-bd_C"/>
</dbReference>
<name>D6WF91_TRICA</name>
<sequence>MVILRGNITSSDDNVITTPEVTREATECLGQTMFKHMKNNKDKVAQIDANTGQVDTFKDLLQRCVRTALHMTDKNVTRDHIVTLCTNNHLNSVVPFIATQFIGARMASLDPSFSQKEMSHLLKQVRPKMLFVVPEVAKTIESIAKELDLDSEIVVFGRSNTFTEFSEFLRPHDNEKQYKPVKIDNLFDTAVIYFSSGTSGLPKGICINHYAFITLVLTTTYTENPDLLYMASQARRVAFPLTILTYTSMYWISAGTLVVSSVIDGFCRLVCSDFDGAKIWDFFERYKPMGVLLTPVQAIEMLAKKPKRNVDVNSILSVVIIGSGISKEYSLRLKEEYPQADVVRGYGQTETSGAVTLFRGNDAIHRPLMQKEEKIESVGLPIRGMSYKVVDCETNKNLGPNQKGELRVKSKYVMNGYYNMDSSASFDEDGWLKTGDVVYYDEDYCFYIVDRIKESFKYQGWFIAPAELENELLNHPAVLQAVVIGIPKDDGHHPMGLVVLRENVDASEEEIEKFVEERVPERQRLRAGVKILKSLPMTVTGKVKRVEVKKMILEGNNE</sequence>
<dbReference type="PROSITE" id="PS00455">
    <property type="entry name" value="AMP_BINDING"/>
    <property type="match status" value="1"/>
</dbReference>
<dbReference type="InterPro" id="IPR045851">
    <property type="entry name" value="AMP-bd_C_sf"/>
</dbReference>
<dbReference type="SUPFAM" id="SSF56801">
    <property type="entry name" value="Acetyl-CoA synthetase-like"/>
    <property type="match status" value="1"/>
</dbReference>
<evidence type="ECO:0000256" key="2">
    <source>
        <dbReference type="ARBA" id="ARBA00006432"/>
    </source>
</evidence>
<reference evidence="7 8" key="2">
    <citation type="journal article" date="2010" name="Nucleic Acids Res.">
        <title>BeetleBase in 2010: revisions to provide comprehensive genomic information for Tribolium castaneum.</title>
        <authorList>
            <person name="Kim H.S."/>
            <person name="Murphy T."/>
            <person name="Xia J."/>
            <person name="Caragea D."/>
            <person name="Park Y."/>
            <person name="Beeman R.W."/>
            <person name="Lorenzen M.D."/>
            <person name="Butcher S."/>
            <person name="Manak J.R."/>
            <person name="Brown S.J."/>
        </authorList>
    </citation>
    <scope>GENOME REANNOTATION</scope>
    <source>
        <strain evidence="7 8">Georgia GA2</strain>
    </source>
</reference>
<comment type="subcellular location">
    <subcellularLocation>
        <location evidence="1">Peroxisome</location>
    </subcellularLocation>
</comment>
<reference evidence="7 8" key="1">
    <citation type="journal article" date="2008" name="Nature">
        <title>The genome of the model beetle and pest Tribolium castaneum.</title>
        <authorList>
            <consortium name="Tribolium Genome Sequencing Consortium"/>
            <person name="Richards S."/>
            <person name="Gibbs R.A."/>
            <person name="Weinstock G.M."/>
            <person name="Brown S.J."/>
            <person name="Denell R."/>
            <person name="Beeman R.W."/>
            <person name="Gibbs R."/>
            <person name="Beeman R.W."/>
            <person name="Brown S.J."/>
            <person name="Bucher G."/>
            <person name="Friedrich M."/>
            <person name="Grimmelikhuijzen C.J."/>
            <person name="Klingler M."/>
            <person name="Lorenzen M."/>
            <person name="Richards S."/>
            <person name="Roth S."/>
            <person name="Schroder R."/>
            <person name="Tautz D."/>
            <person name="Zdobnov E.M."/>
            <person name="Muzny D."/>
            <person name="Gibbs R.A."/>
            <person name="Weinstock G.M."/>
            <person name="Attaway T."/>
            <person name="Bell S."/>
            <person name="Buhay C.J."/>
            <person name="Chandrabose M.N."/>
            <person name="Chavez D."/>
            <person name="Clerk-Blankenburg K.P."/>
            <person name="Cree A."/>
            <person name="Dao M."/>
            <person name="Davis C."/>
            <person name="Chacko J."/>
            <person name="Dinh H."/>
            <person name="Dugan-Rocha S."/>
            <person name="Fowler G."/>
            <person name="Garner T.T."/>
            <person name="Garnes J."/>
            <person name="Gnirke A."/>
            <person name="Hawes A."/>
            <person name="Hernandez J."/>
            <person name="Hines S."/>
            <person name="Holder M."/>
            <person name="Hume J."/>
            <person name="Jhangiani S.N."/>
            <person name="Joshi V."/>
            <person name="Khan Z.M."/>
            <person name="Jackson L."/>
            <person name="Kovar C."/>
            <person name="Kowis A."/>
            <person name="Lee S."/>
            <person name="Lewis L.R."/>
            <person name="Margolis J."/>
            <person name="Morgan M."/>
            <person name="Nazareth L.V."/>
            <person name="Nguyen N."/>
            <person name="Okwuonu G."/>
            <person name="Parker D."/>
            <person name="Richards S."/>
            <person name="Ruiz S.J."/>
            <person name="Santibanez J."/>
            <person name="Savard J."/>
            <person name="Scherer S.E."/>
            <person name="Schneider B."/>
            <person name="Sodergren E."/>
            <person name="Tautz D."/>
            <person name="Vattahil S."/>
            <person name="Villasana D."/>
            <person name="White C.S."/>
            <person name="Wright R."/>
            <person name="Park Y."/>
            <person name="Beeman R.W."/>
            <person name="Lord J."/>
            <person name="Oppert B."/>
            <person name="Lorenzen M."/>
            <person name="Brown S."/>
            <person name="Wang L."/>
            <person name="Savard J."/>
            <person name="Tautz D."/>
            <person name="Richards S."/>
            <person name="Weinstock G."/>
            <person name="Gibbs R.A."/>
            <person name="Liu Y."/>
            <person name="Worley K."/>
            <person name="Weinstock G."/>
            <person name="Elsik C.G."/>
            <person name="Reese J.T."/>
            <person name="Elhaik E."/>
            <person name="Landan G."/>
            <person name="Graur D."/>
            <person name="Arensburger P."/>
            <person name="Atkinson P."/>
            <person name="Beeman R.W."/>
            <person name="Beidler J."/>
            <person name="Brown S.J."/>
            <person name="Demuth J.P."/>
            <person name="Drury D.W."/>
            <person name="Du Y.Z."/>
            <person name="Fujiwara H."/>
            <person name="Lorenzen M."/>
            <person name="Maselli V."/>
            <person name="Osanai M."/>
            <person name="Park Y."/>
            <person name="Robertson H.M."/>
            <person name="Tu Z."/>
            <person name="Wang J.J."/>
            <person name="Wang S."/>
            <person name="Richards S."/>
            <person name="Song H."/>
            <person name="Zhang L."/>
            <person name="Sodergren E."/>
            <person name="Werner D."/>
            <person name="Stanke M."/>
            <person name="Morgenstern B."/>
            <person name="Solovyev V."/>
            <person name="Kosarev P."/>
            <person name="Brown G."/>
            <person name="Chen H.C."/>
            <person name="Ermolaeva O."/>
            <person name="Hlavina W."/>
            <person name="Kapustin Y."/>
            <person name="Kiryutin B."/>
            <person name="Kitts P."/>
            <person name="Maglott D."/>
            <person name="Pruitt K."/>
            <person name="Sapojnikov V."/>
            <person name="Souvorov A."/>
            <person name="Mackey A.J."/>
            <person name="Waterhouse R.M."/>
            <person name="Wyder S."/>
            <person name="Zdobnov E.M."/>
            <person name="Zdobnov E.M."/>
            <person name="Wyder S."/>
            <person name="Kriventseva E.V."/>
            <person name="Kadowaki T."/>
            <person name="Bork P."/>
            <person name="Aranda M."/>
            <person name="Bao R."/>
            <person name="Beermann A."/>
            <person name="Berns N."/>
            <person name="Bolognesi R."/>
            <person name="Bonneton F."/>
            <person name="Bopp D."/>
            <person name="Brown S.J."/>
            <person name="Bucher G."/>
            <person name="Butts T."/>
            <person name="Chaumot A."/>
            <person name="Denell R.E."/>
            <person name="Ferrier D.E."/>
            <person name="Friedrich M."/>
            <person name="Gordon C.M."/>
            <person name="Jindra M."/>
            <person name="Klingler M."/>
            <person name="Lan Q."/>
            <person name="Lattorff H.M."/>
            <person name="Laudet V."/>
            <person name="von Levetsow C."/>
            <person name="Liu Z."/>
            <person name="Lutz R."/>
            <person name="Lynch J.A."/>
            <person name="da Fonseca R.N."/>
            <person name="Posnien N."/>
            <person name="Reuter R."/>
            <person name="Roth S."/>
            <person name="Savard J."/>
            <person name="Schinko J.B."/>
            <person name="Schmitt C."/>
            <person name="Schoppmeier M."/>
            <person name="Schroder R."/>
            <person name="Shippy T.D."/>
            <person name="Simonnet F."/>
            <person name="Marques-Souza H."/>
            <person name="Tautz D."/>
            <person name="Tomoyasu Y."/>
            <person name="Trauner J."/>
            <person name="Van der Zee M."/>
            <person name="Vervoort M."/>
            <person name="Wittkopp N."/>
            <person name="Wimmer E.A."/>
            <person name="Yang X."/>
            <person name="Jones A.K."/>
            <person name="Sattelle D.B."/>
            <person name="Ebert P.R."/>
            <person name="Nelson D."/>
            <person name="Scott J.G."/>
            <person name="Beeman R.W."/>
            <person name="Muthukrishnan S."/>
            <person name="Kramer K.J."/>
            <person name="Arakane Y."/>
            <person name="Beeman R.W."/>
            <person name="Zhu Q."/>
            <person name="Hogenkamp D."/>
            <person name="Dixit R."/>
            <person name="Oppert B."/>
            <person name="Jiang H."/>
            <person name="Zou Z."/>
            <person name="Marshall J."/>
            <person name="Elpidina E."/>
            <person name="Vinokurov K."/>
            <person name="Oppert C."/>
            <person name="Zou Z."/>
            <person name="Evans J."/>
            <person name="Lu Z."/>
            <person name="Zhao P."/>
            <person name="Sumathipala N."/>
            <person name="Altincicek B."/>
            <person name="Vilcinskas A."/>
            <person name="Williams M."/>
            <person name="Hultmark D."/>
            <person name="Hetru C."/>
            <person name="Jiang H."/>
            <person name="Grimmelikhuijzen C.J."/>
            <person name="Hauser F."/>
            <person name="Cazzamali G."/>
            <person name="Williamson M."/>
            <person name="Park Y."/>
            <person name="Li B."/>
            <person name="Tanaka Y."/>
            <person name="Predel R."/>
            <person name="Neupert S."/>
            <person name="Schachtner J."/>
            <person name="Verleyen P."/>
            <person name="Raible F."/>
            <person name="Bork P."/>
            <person name="Friedrich M."/>
            <person name="Walden K.K."/>
            <person name="Robertson H.M."/>
            <person name="Angeli S."/>
            <person name="Foret S."/>
            <person name="Bucher G."/>
            <person name="Schuetz S."/>
            <person name="Maleszka R."/>
            <person name="Wimmer E.A."/>
            <person name="Beeman R.W."/>
            <person name="Lorenzen M."/>
            <person name="Tomoyasu Y."/>
            <person name="Miller S.C."/>
            <person name="Grossmann D."/>
            <person name="Bucher G."/>
        </authorList>
    </citation>
    <scope>NUCLEOTIDE SEQUENCE [LARGE SCALE GENOMIC DNA]</scope>
    <source>
        <strain evidence="7 8">Georgia GA2</strain>
    </source>
</reference>
<keyword evidence="4" id="KW-0576">Peroxisome</keyword>
<evidence type="ECO:0000256" key="4">
    <source>
        <dbReference type="ARBA" id="ARBA00023140"/>
    </source>
</evidence>
<dbReference type="PANTHER" id="PTHR24096">
    <property type="entry name" value="LONG-CHAIN-FATTY-ACID--COA LIGASE"/>
    <property type="match status" value="1"/>
</dbReference>
<dbReference type="InterPro" id="IPR042099">
    <property type="entry name" value="ANL_N_sf"/>
</dbReference>
<proteinExistence type="inferred from homology"/>
<comment type="similarity">
    <text evidence="2">Belongs to the ATP-dependent AMP-binding enzyme family.</text>
</comment>
<evidence type="ECO:0000256" key="3">
    <source>
        <dbReference type="ARBA" id="ARBA00022598"/>
    </source>
</evidence>
<dbReference type="STRING" id="7070.D6WF91"/>
<dbReference type="Pfam" id="PF13193">
    <property type="entry name" value="AMP-binding_C"/>
    <property type="match status" value="1"/>
</dbReference>
<dbReference type="GO" id="GO:0016405">
    <property type="term" value="F:CoA-ligase activity"/>
    <property type="evidence" value="ECO:0000318"/>
    <property type="project" value="GO_Central"/>
</dbReference>
<evidence type="ECO:0000259" key="5">
    <source>
        <dbReference type="Pfam" id="PF00501"/>
    </source>
</evidence>
<evidence type="ECO:0000259" key="6">
    <source>
        <dbReference type="Pfam" id="PF13193"/>
    </source>
</evidence>
<dbReference type="HOGENOM" id="CLU_000022_59_2_1"/>
<accession>D6WF91</accession>
<dbReference type="Proteomes" id="UP000007266">
    <property type="component" value="Linkage group 3"/>
</dbReference>
<dbReference type="eggNOG" id="KOG1176">
    <property type="taxonomic scope" value="Eukaryota"/>
</dbReference>
<feature type="domain" description="AMP-binding enzyme C-terminal" evidence="6">
    <location>
        <begin position="467"/>
        <end position="542"/>
    </location>
</feature>